<dbReference type="InterPro" id="IPR000868">
    <property type="entry name" value="Isochorismatase-like_dom"/>
</dbReference>
<dbReference type="SUPFAM" id="SSF52499">
    <property type="entry name" value="Isochorismatase-like hydrolases"/>
    <property type="match status" value="1"/>
</dbReference>
<keyword evidence="2" id="KW-0378">Hydrolase</keyword>
<dbReference type="PANTHER" id="PTHR14119:SF3">
    <property type="entry name" value="ISOCHORISMATASE DOMAIN-CONTAINING PROTEIN 2"/>
    <property type="match status" value="1"/>
</dbReference>
<keyword evidence="3" id="KW-1185">Reference proteome</keyword>
<evidence type="ECO:0000259" key="1">
    <source>
        <dbReference type="Pfam" id="PF00857"/>
    </source>
</evidence>
<dbReference type="Proteomes" id="UP001375370">
    <property type="component" value="Chromosome"/>
</dbReference>
<feature type="domain" description="Isochorismatase-like" evidence="1">
    <location>
        <begin position="8"/>
        <end position="155"/>
    </location>
</feature>
<dbReference type="RefSeq" id="WP_338737237.1">
    <property type="nucleotide sequence ID" value="NZ_CP146612.1"/>
</dbReference>
<accession>A0ABZ2J683</accession>
<reference evidence="2 3" key="1">
    <citation type="submission" date="2024-03" db="EMBL/GenBank/DDBJ databases">
        <title>A Dehalogenimonas Isolated from Estuarine Sediments Dihaloeliminates Chlorinated Alkanes.</title>
        <authorList>
            <person name="Yang Y."/>
            <person name="Wang H."/>
        </authorList>
    </citation>
    <scope>NUCLEOTIDE SEQUENCE [LARGE SCALE GENOMIC DNA]</scope>
    <source>
        <strain evidence="2 3">W</strain>
    </source>
</reference>
<dbReference type="EMBL" id="CP146612">
    <property type="protein sequence ID" value="WWX25097.1"/>
    <property type="molecule type" value="Genomic_DNA"/>
</dbReference>
<dbReference type="GO" id="GO:0016787">
    <property type="term" value="F:hydrolase activity"/>
    <property type="evidence" value="ECO:0007669"/>
    <property type="project" value="UniProtKB-KW"/>
</dbReference>
<organism evidence="2 3">
    <name type="scientific">Candidatus Dehalogenimonas loeffleri</name>
    <dbReference type="NCBI Taxonomy" id="3127115"/>
    <lineage>
        <taxon>Bacteria</taxon>
        <taxon>Bacillati</taxon>
        <taxon>Chloroflexota</taxon>
        <taxon>Dehalococcoidia</taxon>
        <taxon>Dehalococcoidales</taxon>
        <taxon>Dehalococcoidaceae</taxon>
        <taxon>Dehalogenimonas</taxon>
    </lineage>
</organism>
<dbReference type="InterPro" id="IPR050993">
    <property type="entry name" value="Isochorismatase_domain"/>
</dbReference>
<dbReference type="CDD" id="cd01012">
    <property type="entry name" value="YcaC_related"/>
    <property type="match status" value="1"/>
</dbReference>
<evidence type="ECO:0000313" key="3">
    <source>
        <dbReference type="Proteomes" id="UP001375370"/>
    </source>
</evidence>
<dbReference type="Pfam" id="PF00857">
    <property type="entry name" value="Isochorismatase"/>
    <property type="match status" value="1"/>
</dbReference>
<dbReference type="InterPro" id="IPR036380">
    <property type="entry name" value="Isochorismatase-like_sf"/>
</dbReference>
<protein>
    <submittedName>
        <fullName evidence="2">Hydrolase</fullName>
    </submittedName>
</protein>
<proteinExistence type="predicted"/>
<dbReference type="Gene3D" id="3.40.50.850">
    <property type="entry name" value="Isochorismatase-like"/>
    <property type="match status" value="1"/>
</dbReference>
<evidence type="ECO:0000313" key="2">
    <source>
        <dbReference type="EMBL" id="WWX25097.1"/>
    </source>
</evidence>
<dbReference type="PANTHER" id="PTHR14119">
    <property type="entry name" value="HYDROLASE"/>
    <property type="match status" value="1"/>
</dbReference>
<gene>
    <name evidence="2" type="ORF">V8247_07505</name>
</gene>
<sequence length="179" mass="19591">MLTADNALLLIIDVQVKLFRVMPDKEELLKKIGNLIQGCALLGVPAIITEQNTAGLGPTIPEIASLTPETATIEKFTFSCCAENGFLETLRNTGRRQIIICGIESHICVYQTALELQKAGYEVQIVTDGVASRSPANRKLALTRLQNEGIRLTGVEMALFEMLKTARSEQFKAVSTLIK</sequence>
<name>A0ABZ2J683_9CHLR</name>